<gene>
    <name evidence="2" type="ORF">FAZ97_03295</name>
</gene>
<dbReference type="InterPro" id="IPR001509">
    <property type="entry name" value="Epimerase_deHydtase"/>
</dbReference>
<reference evidence="2 3" key="1">
    <citation type="submission" date="2019-12" db="EMBL/GenBank/DDBJ databases">
        <title>Paraburkholderia acidiphila 7Q-K02 sp. nov and Paraburkholderia acidisoli DHF22 sp. nov., two strains isolated from forest soil.</title>
        <authorList>
            <person name="Gao Z."/>
            <person name="Qiu L."/>
        </authorList>
    </citation>
    <scope>NUCLEOTIDE SEQUENCE [LARGE SCALE GENOMIC DNA]</scope>
    <source>
        <strain evidence="2 3">7Q-K02</strain>
    </source>
</reference>
<dbReference type="PANTHER" id="PTHR43245">
    <property type="entry name" value="BIFUNCTIONAL POLYMYXIN RESISTANCE PROTEIN ARNA"/>
    <property type="match status" value="1"/>
</dbReference>
<dbReference type="AlphaFoldDB" id="A0A7Z2G2H1"/>
<feature type="domain" description="NAD-dependent epimerase/dehydratase" evidence="1">
    <location>
        <begin position="5"/>
        <end position="226"/>
    </location>
</feature>
<dbReference type="InterPro" id="IPR050177">
    <property type="entry name" value="Lipid_A_modif_metabolic_enz"/>
</dbReference>
<dbReference type="InterPro" id="IPR036291">
    <property type="entry name" value="NAD(P)-bd_dom_sf"/>
</dbReference>
<dbReference type="OrthoDB" id="9801056at2"/>
<proteinExistence type="predicted"/>
<evidence type="ECO:0000313" key="2">
    <source>
        <dbReference type="EMBL" id="QGZ54018.1"/>
    </source>
</evidence>
<keyword evidence="3" id="KW-1185">Reference proteome</keyword>
<dbReference type="RefSeq" id="WP_158757176.1">
    <property type="nucleotide sequence ID" value="NZ_CP046909.1"/>
</dbReference>
<dbReference type="Gene3D" id="3.40.50.720">
    <property type="entry name" value="NAD(P)-binding Rossmann-like Domain"/>
    <property type="match status" value="1"/>
</dbReference>
<dbReference type="PANTHER" id="PTHR43245:SF58">
    <property type="entry name" value="BLL5923 PROTEIN"/>
    <property type="match status" value="1"/>
</dbReference>
<sequence length="320" mass="34823">MTQRIVLTGANGFVGQAVSRLLLARGDAVTGIVRRPGTVVDGVQAWLLDSDDFGEIETRWPDALRCDTVIHLAARVHVMRDRAIDPLAAYRETNVAGTLRVARAARRAGARRFVFVSSIKAVGESSAGREPISELVPPAPIDPYGISKLEAERALTEFGSRSGLEVTIVRPPLVYGPGVRANFLQLMNAIAKGVPLPLGAVQARRSMVYVDNLADALVHCATDRRAAGTLFHVTDGHDLSVVELARMLGWQLHVPARFISIPPQLLRLAGRVTGRSAQIARLLDELRVDSSHITEVLGWRAPYTVEQGLLETAAWYRATH</sequence>
<protein>
    <submittedName>
        <fullName evidence="2">NAD-dependent epimerase/dehydratase family protein</fullName>
    </submittedName>
</protein>
<name>A0A7Z2G2H1_9BURK</name>
<accession>A0A7Z2G2H1</accession>
<evidence type="ECO:0000259" key="1">
    <source>
        <dbReference type="Pfam" id="PF01370"/>
    </source>
</evidence>
<organism evidence="2 3">
    <name type="scientific">Paraburkholderia acidiphila</name>
    <dbReference type="NCBI Taxonomy" id="2571747"/>
    <lineage>
        <taxon>Bacteria</taxon>
        <taxon>Pseudomonadati</taxon>
        <taxon>Pseudomonadota</taxon>
        <taxon>Betaproteobacteria</taxon>
        <taxon>Burkholderiales</taxon>
        <taxon>Burkholderiaceae</taxon>
        <taxon>Paraburkholderia</taxon>
    </lineage>
</organism>
<dbReference type="KEGG" id="pacp:FAZ97_03295"/>
<dbReference type="Pfam" id="PF01370">
    <property type="entry name" value="Epimerase"/>
    <property type="match status" value="1"/>
</dbReference>
<evidence type="ECO:0000313" key="3">
    <source>
        <dbReference type="Proteomes" id="UP000434209"/>
    </source>
</evidence>
<dbReference type="SUPFAM" id="SSF51735">
    <property type="entry name" value="NAD(P)-binding Rossmann-fold domains"/>
    <property type="match status" value="1"/>
</dbReference>
<dbReference type="EMBL" id="CP046909">
    <property type="protein sequence ID" value="QGZ54018.1"/>
    <property type="molecule type" value="Genomic_DNA"/>
</dbReference>
<dbReference type="Proteomes" id="UP000434209">
    <property type="component" value="Chromosome 1"/>
</dbReference>